<dbReference type="PANTHER" id="PTHR43792">
    <property type="entry name" value="GNAT FAMILY, PUTATIVE (AFU_ORTHOLOGUE AFUA_3G00765)-RELATED-RELATED"/>
    <property type="match status" value="1"/>
</dbReference>
<keyword evidence="3" id="KW-1185">Reference proteome</keyword>
<dbReference type="EMBL" id="JAVHUL010000023">
    <property type="protein sequence ID" value="MDQ7917790.1"/>
    <property type="molecule type" value="Genomic_DNA"/>
</dbReference>
<reference evidence="2 3" key="1">
    <citation type="submission" date="2023-08" db="EMBL/GenBank/DDBJ databases">
        <title>Mesonia sp. MT50, isolated from deep-sea sediment of the Mariana Trench.</title>
        <authorList>
            <person name="Fu H."/>
        </authorList>
    </citation>
    <scope>NUCLEOTIDE SEQUENCE [LARGE SCALE GENOMIC DNA]</scope>
    <source>
        <strain evidence="2 3">MT50</strain>
    </source>
</reference>
<dbReference type="Pfam" id="PF13302">
    <property type="entry name" value="Acetyltransf_3"/>
    <property type="match status" value="1"/>
</dbReference>
<dbReference type="InterPro" id="IPR051531">
    <property type="entry name" value="N-acetyltransferase"/>
</dbReference>
<dbReference type="Proteomes" id="UP001230915">
    <property type="component" value="Unassembled WGS sequence"/>
</dbReference>
<dbReference type="Gene3D" id="3.40.630.30">
    <property type="match status" value="1"/>
</dbReference>
<evidence type="ECO:0000259" key="1">
    <source>
        <dbReference type="PROSITE" id="PS51186"/>
    </source>
</evidence>
<dbReference type="SUPFAM" id="SSF55729">
    <property type="entry name" value="Acyl-CoA N-acyltransferases (Nat)"/>
    <property type="match status" value="1"/>
</dbReference>
<comment type="caution">
    <text evidence="2">The sequence shown here is derived from an EMBL/GenBank/DDBJ whole genome shotgun (WGS) entry which is preliminary data.</text>
</comment>
<dbReference type="InterPro" id="IPR000182">
    <property type="entry name" value="GNAT_dom"/>
</dbReference>
<dbReference type="PROSITE" id="PS51186">
    <property type="entry name" value="GNAT"/>
    <property type="match status" value="1"/>
</dbReference>
<evidence type="ECO:0000313" key="3">
    <source>
        <dbReference type="Proteomes" id="UP001230915"/>
    </source>
</evidence>
<evidence type="ECO:0000313" key="2">
    <source>
        <dbReference type="EMBL" id="MDQ7917790.1"/>
    </source>
</evidence>
<organism evidence="2 3">
    <name type="scientific">Mesonia profundi</name>
    <dbReference type="NCBI Taxonomy" id="3070998"/>
    <lineage>
        <taxon>Bacteria</taxon>
        <taxon>Pseudomonadati</taxon>
        <taxon>Bacteroidota</taxon>
        <taxon>Flavobacteriia</taxon>
        <taxon>Flavobacteriales</taxon>
        <taxon>Flavobacteriaceae</taxon>
        <taxon>Mesonia</taxon>
    </lineage>
</organism>
<accession>A0ABU1A270</accession>
<gene>
    <name evidence="2" type="ORF">RBU60_09400</name>
</gene>
<protein>
    <submittedName>
        <fullName evidence="2">GNAT family N-acetyltransferase</fullName>
    </submittedName>
</protein>
<proteinExistence type="predicted"/>
<feature type="domain" description="N-acetyltransferase" evidence="1">
    <location>
        <begin position="1"/>
        <end position="165"/>
    </location>
</feature>
<dbReference type="InterPro" id="IPR016181">
    <property type="entry name" value="Acyl_CoA_acyltransferase"/>
</dbReference>
<sequence>MFRKIIASDAEEILFLRSDKSINTYIERPESKKIKSIADAKKMIRNLDKSYEANESIAWGISLKDEPQLIGTIGIRNFSVNPKTAEVGYDLHTEYHQKGIMNEALSMLIHFSFNTLQLEKIEAFTHVENQASIKLLEKNGFQLMKSRKDLDYLSNIIFELENSKK</sequence>
<name>A0ABU1A270_9FLAO</name>
<dbReference type="RefSeq" id="WP_308864634.1">
    <property type="nucleotide sequence ID" value="NZ_JAVHUL010000023.1"/>
</dbReference>